<gene>
    <name evidence="1" type="ORF">P3H78_31405</name>
</gene>
<comment type="caution">
    <text evidence="1">The sequence shown here is derived from an EMBL/GenBank/DDBJ whole genome shotgun (WGS) entry which is preliminary data.</text>
</comment>
<dbReference type="Proteomes" id="UP001221150">
    <property type="component" value="Unassembled WGS sequence"/>
</dbReference>
<name>A0ABT6AEF8_9ACTN</name>
<accession>A0ABT6AEF8</accession>
<dbReference type="RefSeq" id="WP_276112589.1">
    <property type="nucleotide sequence ID" value="NZ_JARJBB010000037.1"/>
</dbReference>
<reference evidence="1 2" key="1">
    <citation type="submission" date="2023-03" db="EMBL/GenBank/DDBJ databases">
        <title>Draft genome sequence of Streptomyces sp. K1PA1 isolated from peat swamp forest in Thailand.</title>
        <authorList>
            <person name="Klaysubun C."/>
            <person name="Duangmal K."/>
        </authorList>
    </citation>
    <scope>NUCLEOTIDE SEQUENCE [LARGE SCALE GENOMIC DNA]</scope>
    <source>
        <strain evidence="1 2">K1PA1</strain>
    </source>
</reference>
<sequence length="169" mass="18513">MPVLRQLTACTAPATHMVEGRSRTKERALQYRVEVCARHRWLAGHWPGRHTRREPGGRCGTMADHRAYLQVVRSHLDTWVGPLTTQDLDTHGGDVAAALRAAHQWMREGYGDRATARGDLWYAVAVALGHAAWLAEAVAAGLLEREDGERQVLAALSAAETLDGTACGR</sequence>
<keyword evidence="2" id="KW-1185">Reference proteome</keyword>
<proteinExistence type="predicted"/>
<organism evidence="1 2">
    <name type="scientific">Streptomyces tropicalis</name>
    <dbReference type="NCBI Taxonomy" id="3034234"/>
    <lineage>
        <taxon>Bacteria</taxon>
        <taxon>Bacillati</taxon>
        <taxon>Actinomycetota</taxon>
        <taxon>Actinomycetes</taxon>
        <taxon>Kitasatosporales</taxon>
        <taxon>Streptomycetaceae</taxon>
        <taxon>Streptomyces</taxon>
    </lineage>
</organism>
<evidence type="ECO:0000313" key="1">
    <source>
        <dbReference type="EMBL" id="MDF3303041.1"/>
    </source>
</evidence>
<protein>
    <submittedName>
        <fullName evidence="1">Uncharacterized protein</fullName>
    </submittedName>
</protein>
<dbReference type="EMBL" id="JARJBB010000037">
    <property type="protein sequence ID" value="MDF3303041.1"/>
    <property type="molecule type" value="Genomic_DNA"/>
</dbReference>
<evidence type="ECO:0000313" key="2">
    <source>
        <dbReference type="Proteomes" id="UP001221150"/>
    </source>
</evidence>